<dbReference type="RefSeq" id="WP_089526924.1">
    <property type="nucleotide sequence ID" value="NZ_NMUQ01000004.1"/>
</dbReference>
<gene>
    <name evidence="1" type="ORF">CGZ75_23845</name>
</gene>
<protein>
    <submittedName>
        <fullName evidence="1">Uncharacterized protein</fullName>
    </submittedName>
</protein>
<dbReference type="EMBL" id="NMUQ01000004">
    <property type="protein sequence ID" value="OXM13195.1"/>
    <property type="molecule type" value="Genomic_DNA"/>
</dbReference>
<keyword evidence="2" id="KW-1185">Reference proteome</keyword>
<dbReference type="Proteomes" id="UP000215145">
    <property type="component" value="Unassembled WGS sequence"/>
</dbReference>
<organism evidence="1 2">
    <name type="scientific">Paenibacillus herberti</name>
    <dbReference type="NCBI Taxonomy" id="1619309"/>
    <lineage>
        <taxon>Bacteria</taxon>
        <taxon>Bacillati</taxon>
        <taxon>Bacillota</taxon>
        <taxon>Bacilli</taxon>
        <taxon>Bacillales</taxon>
        <taxon>Paenibacillaceae</taxon>
        <taxon>Paenibacillus</taxon>
    </lineage>
</organism>
<comment type="caution">
    <text evidence="1">The sequence shown here is derived from an EMBL/GenBank/DDBJ whole genome shotgun (WGS) entry which is preliminary data.</text>
</comment>
<proteinExistence type="predicted"/>
<dbReference type="AlphaFoldDB" id="A0A229NU13"/>
<name>A0A229NU13_9BACL</name>
<evidence type="ECO:0000313" key="2">
    <source>
        <dbReference type="Proteomes" id="UP000215145"/>
    </source>
</evidence>
<sequence length="137" mass="15646">MHLMSKKKLPASGNHNFFRRASRVVILLAVLLSLVSCTAPPVWTGSSDSWKARLTVSDKSTFMYKIDYIGQKELIKGYRVKFLGDRLNFESASDKQVQAPPFYISSQIATSKDKSEEKEIQLTVIWNDKQETMTLRK</sequence>
<accession>A0A229NU13</accession>
<evidence type="ECO:0000313" key="1">
    <source>
        <dbReference type="EMBL" id="OXM13195.1"/>
    </source>
</evidence>
<reference evidence="1 2" key="1">
    <citation type="submission" date="2017-07" db="EMBL/GenBank/DDBJ databases">
        <title>Paenibacillus herberti R33 genome sequencing and assembly.</title>
        <authorList>
            <person name="Su W."/>
        </authorList>
    </citation>
    <scope>NUCLEOTIDE SEQUENCE [LARGE SCALE GENOMIC DNA]</scope>
    <source>
        <strain evidence="1 2">R33</strain>
    </source>
</reference>